<accession>A8S0R5</accession>
<dbReference type="AlphaFoldDB" id="A8S0R5"/>
<reference evidence="1 2" key="2">
    <citation type="submission" date="2007-09" db="EMBL/GenBank/DDBJ databases">
        <title>Draft genome sequence of Clostridium bolteae (ATCC BAA-613).</title>
        <authorList>
            <person name="Sudarsanam P."/>
            <person name="Ley R."/>
            <person name="Guruge J."/>
            <person name="Turnbaugh P.J."/>
            <person name="Mahowald M."/>
            <person name="Liep D."/>
            <person name="Gordon J."/>
        </authorList>
    </citation>
    <scope>NUCLEOTIDE SEQUENCE [LARGE SCALE GENOMIC DNA]</scope>
    <source>
        <strain evidence="2">ATCC BAA-613 / DSM 15670 / CCUG 46953 / JCM 12243 / WAL 16351</strain>
    </source>
</reference>
<reference evidence="1 2" key="1">
    <citation type="submission" date="2007-08" db="EMBL/GenBank/DDBJ databases">
        <authorList>
            <person name="Fulton L."/>
            <person name="Clifton S."/>
            <person name="Fulton B."/>
            <person name="Xu J."/>
            <person name="Minx P."/>
            <person name="Pepin K.H."/>
            <person name="Johnson M."/>
            <person name="Thiruvilangam P."/>
            <person name="Bhonagiri V."/>
            <person name="Nash W.E."/>
            <person name="Mardis E.R."/>
            <person name="Wilson R.K."/>
        </authorList>
    </citation>
    <scope>NUCLEOTIDE SEQUENCE [LARGE SCALE GENOMIC DNA]</scope>
    <source>
        <strain evidence="2">ATCC BAA-613 / DSM 15670 / CCUG 46953 / JCM 12243 / WAL 16351</strain>
    </source>
</reference>
<dbReference type="EMBL" id="ABCC02000043">
    <property type="protein sequence ID" value="EDP13993.1"/>
    <property type="molecule type" value="Genomic_DNA"/>
</dbReference>
<organism evidence="1 2">
    <name type="scientific">Enterocloster bolteae (strain ATCC BAA-613 / DSM 15670 / CCUG 46953 / JCM 12243 / WAL 16351)</name>
    <name type="common">Clostridium bolteae</name>
    <dbReference type="NCBI Taxonomy" id="411902"/>
    <lineage>
        <taxon>Bacteria</taxon>
        <taxon>Bacillati</taxon>
        <taxon>Bacillota</taxon>
        <taxon>Clostridia</taxon>
        <taxon>Lachnospirales</taxon>
        <taxon>Lachnospiraceae</taxon>
        <taxon>Enterocloster</taxon>
    </lineage>
</organism>
<protein>
    <submittedName>
        <fullName evidence="1">Uncharacterized protein</fullName>
    </submittedName>
</protein>
<evidence type="ECO:0000313" key="1">
    <source>
        <dbReference type="EMBL" id="EDP13993.1"/>
    </source>
</evidence>
<sequence>MFQLSSSGAGDAVLKYQGVILGQDIIQVICLCDAPECPRIGFSALWSTNLLWKSF</sequence>
<comment type="caution">
    <text evidence="1">The sequence shown here is derived from an EMBL/GenBank/DDBJ whole genome shotgun (WGS) entry which is preliminary data.</text>
</comment>
<dbReference type="HOGENOM" id="CLU_3023930_0_0_9"/>
<name>A8S0R5_ENTBW</name>
<proteinExistence type="predicted"/>
<gene>
    <name evidence="1" type="ORF">CLOBOL_05745</name>
</gene>
<evidence type="ECO:0000313" key="2">
    <source>
        <dbReference type="Proteomes" id="UP000005396"/>
    </source>
</evidence>
<dbReference type="PaxDb" id="411902-CLOBOL_05745"/>
<dbReference type="Proteomes" id="UP000005396">
    <property type="component" value="Unassembled WGS sequence"/>
</dbReference>